<dbReference type="CDD" id="cd03465">
    <property type="entry name" value="URO-D_like"/>
    <property type="match status" value="1"/>
</dbReference>
<organism evidence="3 4">
    <name type="scientific">Methanosarcina acetivorans (strain ATCC 35395 / DSM 2834 / JCM 12185 / C2A)</name>
    <dbReference type="NCBI Taxonomy" id="188937"/>
    <lineage>
        <taxon>Archaea</taxon>
        <taxon>Methanobacteriati</taxon>
        <taxon>Methanobacteriota</taxon>
        <taxon>Stenosarchaea group</taxon>
        <taxon>Methanomicrobia</taxon>
        <taxon>Methanosarcinales</taxon>
        <taxon>Methanosarcinaceae</taxon>
        <taxon>Methanosarcina</taxon>
    </lineage>
</organism>
<reference evidence="3 4" key="1">
    <citation type="journal article" date="2002" name="Genome Res.">
        <title>The genome of Methanosarcina acetivorans reveals extensive metabolic and physiological diversity.</title>
        <authorList>
            <person name="Galagan J.E."/>
            <person name="Nusbaum C."/>
            <person name="Roy A."/>
            <person name="Endrizzi M.G."/>
            <person name="Macdonald P."/>
            <person name="FitzHugh W."/>
            <person name="Calvo S."/>
            <person name="Engels R."/>
            <person name="Smirnov S."/>
            <person name="Atnoor D."/>
            <person name="Brown A."/>
            <person name="Allen N."/>
            <person name="Naylor J."/>
            <person name="Stange-Thomann N."/>
            <person name="DeArellano K."/>
            <person name="Johnson R."/>
            <person name="Linton L."/>
            <person name="McEwan P."/>
            <person name="McKernan K."/>
            <person name="Talamas J."/>
            <person name="Tirrell A."/>
            <person name="Ye W."/>
            <person name="Zimmer A."/>
            <person name="Barber R.D."/>
            <person name="Cann I."/>
            <person name="Graham D.E."/>
            <person name="Grahame D.A."/>
            <person name="Guss A."/>
            <person name="Hedderich R."/>
            <person name="Ingram-Smith C."/>
            <person name="Kuettner C.H."/>
            <person name="Krzycki J.A."/>
            <person name="Leigh J.A."/>
            <person name="Li W."/>
            <person name="Liu J."/>
            <person name="Mukhopadhyay B."/>
            <person name="Reeve J.N."/>
            <person name="Smith K."/>
            <person name="Springer T.A."/>
            <person name="Umayam L.A."/>
            <person name="White O."/>
            <person name="White R.H."/>
            <person name="de Macario E.C."/>
            <person name="Ferry J.G."/>
            <person name="Jarrell K.F."/>
            <person name="Jing H."/>
            <person name="Macario A.J.L."/>
            <person name="Paulsen I."/>
            <person name="Pritchett M."/>
            <person name="Sowers K.R."/>
            <person name="Swanson R.V."/>
            <person name="Zinder S.H."/>
            <person name="Lander E."/>
            <person name="Metcalf W.W."/>
            <person name="Birren B."/>
        </authorList>
    </citation>
    <scope>NUCLEOTIDE SEQUENCE [LARGE SCALE GENOMIC DNA]</scope>
    <source>
        <strain evidence="4">ATCC 35395 / DSM 2834 / JCM 12185 / C2A</strain>
    </source>
</reference>
<dbReference type="InterPro" id="IPR052024">
    <property type="entry name" value="Methanogen_methyltrans"/>
</dbReference>
<keyword evidence="1" id="KW-0472">Membrane</keyword>
<proteinExistence type="predicted"/>
<dbReference type="GO" id="GO:0006779">
    <property type="term" value="P:porphyrin-containing compound biosynthetic process"/>
    <property type="evidence" value="ECO:0007669"/>
    <property type="project" value="InterPro"/>
</dbReference>
<dbReference type="HOGENOM" id="CLU_040933_2_0_2"/>
<dbReference type="GO" id="GO:0004853">
    <property type="term" value="F:uroporphyrinogen decarboxylase activity"/>
    <property type="evidence" value="ECO:0007669"/>
    <property type="project" value="InterPro"/>
</dbReference>
<evidence type="ECO:0000256" key="1">
    <source>
        <dbReference type="SAM" id="Phobius"/>
    </source>
</evidence>
<dbReference type="SUPFAM" id="SSF51726">
    <property type="entry name" value="UROD/MetE-like"/>
    <property type="match status" value="1"/>
</dbReference>
<dbReference type="Pfam" id="PF01208">
    <property type="entry name" value="URO-D"/>
    <property type="match status" value="1"/>
</dbReference>
<gene>
    <name evidence="3" type="primary">mtbA</name>
    <name evidence="3" type="ordered locus">MA_0847</name>
</gene>
<keyword evidence="4" id="KW-1185">Reference proteome</keyword>
<dbReference type="EMBL" id="AE010299">
    <property type="protein sequence ID" value="AAM04286.1"/>
    <property type="molecule type" value="Genomic_DNA"/>
</dbReference>
<evidence type="ECO:0000259" key="2">
    <source>
        <dbReference type="Pfam" id="PF01208"/>
    </source>
</evidence>
<keyword evidence="3" id="KW-0808">Transferase</keyword>
<dbReference type="GO" id="GO:0032259">
    <property type="term" value="P:methylation"/>
    <property type="evidence" value="ECO:0007669"/>
    <property type="project" value="UniProtKB-KW"/>
</dbReference>
<feature type="domain" description="Uroporphyrinogen decarboxylase (URO-D)" evidence="2">
    <location>
        <begin position="42"/>
        <end position="389"/>
    </location>
</feature>
<dbReference type="InParanoid" id="Q8TSF1"/>
<dbReference type="PhylomeDB" id="Q8TSF1"/>
<dbReference type="Gene3D" id="3.20.20.210">
    <property type="match status" value="1"/>
</dbReference>
<dbReference type="Proteomes" id="UP000002487">
    <property type="component" value="Chromosome"/>
</dbReference>
<sequence>MRSFGLLVRLVTISAYIYVLSYIFLKKINSGGIISMASRMTSPERMAAVISGQKPDRIPVVPFIEGYAAQITGISLGDFYADGDKCFEAQFASMRLHGYEQTPMYGYASCGAWEFGGEIGFPYGKGQGAPYVKKHPVETIEDIDKLEVPDFGRELPGAYKIADRVATRCVELGMPATVQIGSIFTAASVVADTSEFLAWLIMEPKAVHRLLDKVSEMFVNALDYFADKYGSESLLPFDGGPSESNNMISPQMFEEFAYPYMKKVHTRVKELGIHAVLMHPCANQNLNIPYYVKLREEMNWAGKYLWLFGPETPIKDQIKAFGDHDVICGNINPPLFLTNSYEELLEICRRNIEEGINSPSGYVLSPGCEFPVNAAPVKVMAMVDAAEKYGRYE</sequence>
<protein>
    <submittedName>
        <fullName evidence="3">Methyltransferase</fullName>
    </submittedName>
</protein>
<dbReference type="EnsemblBacteria" id="AAM04286">
    <property type="protein sequence ID" value="AAM04286"/>
    <property type="gene ID" value="MA_0847"/>
</dbReference>
<accession>Q8TSF1</accession>
<evidence type="ECO:0000313" key="3">
    <source>
        <dbReference type="EMBL" id="AAM04286.1"/>
    </source>
</evidence>
<dbReference type="PANTHER" id="PTHR47099:SF1">
    <property type="entry name" value="METHYLCOBAMIDE:COM METHYLTRANSFERASE MTBA"/>
    <property type="match status" value="1"/>
</dbReference>
<keyword evidence="1" id="KW-1133">Transmembrane helix</keyword>
<dbReference type="KEGG" id="mac:MA_0847"/>
<dbReference type="AlphaFoldDB" id="Q8TSF1"/>
<dbReference type="GO" id="GO:0008168">
    <property type="term" value="F:methyltransferase activity"/>
    <property type="evidence" value="ECO:0007669"/>
    <property type="project" value="UniProtKB-KW"/>
</dbReference>
<dbReference type="InterPro" id="IPR000257">
    <property type="entry name" value="Uroporphyrinogen_deCOase"/>
</dbReference>
<keyword evidence="3" id="KW-0489">Methyltransferase</keyword>
<feature type="transmembrane region" description="Helical" evidence="1">
    <location>
        <begin position="6"/>
        <end position="25"/>
    </location>
</feature>
<evidence type="ECO:0000313" key="4">
    <source>
        <dbReference type="Proteomes" id="UP000002487"/>
    </source>
</evidence>
<dbReference type="InterPro" id="IPR038071">
    <property type="entry name" value="UROD/MetE-like_sf"/>
</dbReference>
<name>Q8TSF1_METAC</name>
<keyword evidence="1" id="KW-0812">Transmembrane</keyword>
<dbReference type="STRING" id="188937.MA_0847"/>
<dbReference type="PANTHER" id="PTHR47099">
    <property type="entry name" value="METHYLCOBAMIDE:COM METHYLTRANSFERASE MTBA"/>
    <property type="match status" value="1"/>
</dbReference>